<dbReference type="AlphaFoldDB" id="A0A5N5SYF8"/>
<evidence type="ECO:0000256" key="3">
    <source>
        <dbReference type="ARBA" id="ARBA00023136"/>
    </source>
</evidence>
<dbReference type="InterPro" id="IPR036179">
    <property type="entry name" value="Ig-like_dom_sf"/>
</dbReference>
<sequence length="200" mass="22212">MVKKSSILIHVEIRLIHKKDNRLLLDDSSPPVFLRHPEDSYVIRNKPAVISCKVAHALKVTINCLGLPDIIFLNPNKSVFVEPMSGVRVIEVTLTIDRPMIDTAKESENIRCECHAWSSRGETTRSLLLLSAKREDNANFTCVADNAAGRRISDTAALKVYVDGAWSSWSSWSSCNVRCGRGYQKRTRTCTQPAPAFGGA</sequence>
<comment type="subcellular location">
    <subcellularLocation>
        <location evidence="1">Membrane</location>
        <topology evidence="1">Single-pass type I membrane protein</topology>
    </subcellularLocation>
</comment>
<dbReference type="SUPFAM" id="SSF82895">
    <property type="entry name" value="TSP-1 type 1 repeat"/>
    <property type="match status" value="1"/>
</dbReference>
<dbReference type="Gene3D" id="2.60.40.10">
    <property type="entry name" value="Immunoglobulins"/>
    <property type="match status" value="1"/>
</dbReference>
<evidence type="ECO:0000313" key="9">
    <source>
        <dbReference type="EMBL" id="KAB7499241.1"/>
    </source>
</evidence>
<keyword evidence="4" id="KW-1015">Disulfide bond</keyword>
<comment type="caution">
    <text evidence="9">The sequence shown here is derived from an EMBL/GenBank/DDBJ whole genome shotgun (WGS) entry which is preliminary data.</text>
</comment>
<proteinExistence type="predicted"/>
<keyword evidence="3" id="KW-0472">Membrane</keyword>
<dbReference type="PANTHER" id="PTHR22906:SF21">
    <property type="entry name" value="SEMA DOMAIN-CONTAINING PROTEIN"/>
    <property type="match status" value="1"/>
</dbReference>
<gene>
    <name evidence="9" type="primary">HMCN1_5</name>
    <name evidence="9" type="ORF">Anas_00945</name>
</gene>
<protein>
    <submittedName>
        <fullName evidence="9">Hemicentin-1</fullName>
    </submittedName>
</protein>
<evidence type="ECO:0000256" key="1">
    <source>
        <dbReference type="ARBA" id="ARBA00004479"/>
    </source>
</evidence>
<accession>A0A5N5SYF8</accession>
<keyword evidence="2" id="KW-0677">Repeat</keyword>
<dbReference type="InterPro" id="IPR013783">
    <property type="entry name" value="Ig-like_fold"/>
</dbReference>
<dbReference type="FunFam" id="2.20.100.10:FF:000001">
    <property type="entry name" value="semaphorin-5A isoform X1"/>
    <property type="match status" value="1"/>
</dbReference>
<dbReference type="OrthoDB" id="5973910at2759"/>
<dbReference type="SUPFAM" id="SSF48726">
    <property type="entry name" value="Immunoglobulin"/>
    <property type="match status" value="1"/>
</dbReference>
<dbReference type="InterPro" id="IPR052065">
    <property type="entry name" value="Compl_asym_regulator"/>
</dbReference>
<evidence type="ECO:0000256" key="5">
    <source>
        <dbReference type="ARBA" id="ARBA00023170"/>
    </source>
</evidence>
<dbReference type="InterPro" id="IPR057755">
    <property type="entry name" value="UNC5A-D-like_N"/>
</dbReference>
<keyword evidence="5" id="KW-0675">Receptor</keyword>
<reference evidence="9 10" key="1">
    <citation type="journal article" date="2019" name="PLoS Biol.">
        <title>Sex chromosomes control vertical transmission of feminizing Wolbachia symbionts in an isopod.</title>
        <authorList>
            <person name="Becking T."/>
            <person name="Chebbi M.A."/>
            <person name="Giraud I."/>
            <person name="Moumen B."/>
            <person name="Laverre T."/>
            <person name="Caubet Y."/>
            <person name="Peccoud J."/>
            <person name="Gilbert C."/>
            <person name="Cordaux R."/>
        </authorList>
    </citation>
    <scope>NUCLEOTIDE SEQUENCE [LARGE SCALE GENOMIC DNA]</scope>
    <source>
        <strain evidence="9">ANa2</strain>
        <tissue evidence="9">Whole body excluding digestive tract and cuticle</tissue>
    </source>
</reference>
<keyword evidence="7" id="KW-0393">Immunoglobulin domain</keyword>
<dbReference type="Proteomes" id="UP000326759">
    <property type="component" value="Unassembled WGS sequence"/>
</dbReference>
<feature type="domain" description="Netrin receptor UNC5A-D-like N-terminal" evidence="8">
    <location>
        <begin position="28"/>
        <end position="124"/>
    </location>
</feature>
<evidence type="ECO:0000256" key="7">
    <source>
        <dbReference type="ARBA" id="ARBA00023319"/>
    </source>
</evidence>
<evidence type="ECO:0000256" key="6">
    <source>
        <dbReference type="ARBA" id="ARBA00023180"/>
    </source>
</evidence>
<dbReference type="InterPro" id="IPR036383">
    <property type="entry name" value="TSP1_rpt_sf"/>
</dbReference>
<dbReference type="Pfam" id="PF25609">
    <property type="entry name" value="Unc5_NetrinR_N"/>
    <property type="match status" value="1"/>
</dbReference>
<evidence type="ECO:0000259" key="8">
    <source>
        <dbReference type="Pfam" id="PF25609"/>
    </source>
</evidence>
<dbReference type="Gene3D" id="2.20.100.10">
    <property type="entry name" value="Thrombospondin type-1 (TSP1) repeat"/>
    <property type="match status" value="1"/>
</dbReference>
<evidence type="ECO:0000256" key="2">
    <source>
        <dbReference type="ARBA" id="ARBA00022737"/>
    </source>
</evidence>
<dbReference type="InterPro" id="IPR000884">
    <property type="entry name" value="TSP1_rpt"/>
</dbReference>
<dbReference type="PROSITE" id="PS50092">
    <property type="entry name" value="TSP1"/>
    <property type="match status" value="1"/>
</dbReference>
<feature type="non-terminal residue" evidence="9">
    <location>
        <position position="200"/>
    </location>
</feature>
<keyword evidence="6" id="KW-0325">Glycoprotein</keyword>
<dbReference type="PANTHER" id="PTHR22906">
    <property type="entry name" value="PROPERDIN"/>
    <property type="match status" value="1"/>
</dbReference>
<dbReference type="Pfam" id="PF00090">
    <property type="entry name" value="TSP_1"/>
    <property type="match status" value="1"/>
</dbReference>
<organism evidence="9 10">
    <name type="scientific">Armadillidium nasatum</name>
    <dbReference type="NCBI Taxonomy" id="96803"/>
    <lineage>
        <taxon>Eukaryota</taxon>
        <taxon>Metazoa</taxon>
        <taxon>Ecdysozoa</taxon>
        <taxon>Arthropoda</taxon>
        <taxon>Crustacea</taxon>
        <taxon>Multicrustacea</taxon>
        <taxon>Malacostraca</taxon>
        <taxon>Eumalacostraca</taxon>
        <taxon>Peracarida</taxon>
        <taxon>Isopoda</taxon>
        <taxon>Oniscidea</taxon>
        <taxon>Crinocheta</taxon>
        <taxon>Armadillidiidae</taxon>
        <taxon>Armadillidium</taxon>
    </lineage>
</organism>
<evidence type="ECO:0000313" key="10">
    <source>
        <dbReference type="Proteomes" id="UP000326759"/>
    </source>
</evidence>
<keyword evidence="10" id="KW-1185">Reference proteome</keyword>
<evidence type="ECO:0000256" key="4">
    <source>
        <dbReference type="ARBA" id="ARBA00023157"/>
    </source>
</evidence>
<dbReference type="EMBL" id="SEYY01018545">
    <property type="protein sequence ID" value="KAB7499241.1"/>
    <property type="molecule type" value="Genomic_DNA"/>
</dbReference>
<name>A0A5N5SYF8_9CRUS</name>